<evidence type="ECO:0000313" key="2">
    <source>
        <dbReference type="Proteomes" id="UP000603200"/>
    </source>
</evidence>
<comment type="caution">
    <text evidence="1">The sequence shown here is derived from an EMBL/GenBank/DDBJ whole genome shotgun (WGS) entry which is preliminary data.</text>
</comment>
<keyword evidence="2" id="KW-1185">Reference proteome</keyword>
<dbReference type="Proteomes" id="UP000603200">
    <property type="component" value="Unassembled WGS sequence"/>
</dbReference>
<name>A0ABQ3ZED4_9ACTN</name>
<reference evidence="1 2" key="1">
    <citation type="submission" date="2021-01" db="EMBL/GenBank/DDBJ databases">
        <title>Whole genome shotgun sequence of Actinoplanes humidus NBRC 14915.</title>
        <authorList>
            <person name="Komaki H."/>
            <person name="Tamura T."/>
        </authorList>
    </citation>
    <scope>NUCLEOTIDE SEQUENCE [LARGE SCALE GENOMIC DNA]</scope>
    <source>
        <strain evidence="1 2">NBRC 14915</strain>
    </source>
</reference>
<sequence>MPAGTVTRVTGGPWDTYDRDRLRAGWSYPVGRTIVEASLHAAGVHLLSLDFRMHGGPAPDPILLKATRYRDLGNTYYRPRGTPERSRCVFAIHAVPSGVRADAHAVLTTGGGLDRACAWLAATESADPTWLYKSHSWTAQLLNGAMHETAEATG</sequence>
<accession>A0ABQ3ZED4</accession>
<protein>
    <submittedName>
        <fullName evidence="1">Uncharacterized protein</fullName>
    </submittedName>
</protein>
<organism evidence="1 2">
    <name type="scientific">Winogradskya humida</name>
    <dbReference type="NCBI Taxonomy" id="113566"/>
    <lineage>
        <taxon>Bacteria</taxon>
        <taxon>Bacillati</taxon>
        <taxon>Actinomycetota</taxon>
        <taxon>Actinomycetes</taxon>
        <taxon>Micromonosporales</taxon>
        <taxon>Micromonosporaceae</taxon>
        <taxon>Winogradskya</taxon>
    </lineage>
</organism>
<proteinExistence type="predicted"/>
<evidence type="ECO:0000313" key="1">
    <source>
        <dbReference type="EMBL" id="GIE16931.1"/>
    </source>
</evidence>
<dbReference type="EMBL" id="BOMN01000001">
    <property type="protein sequence ID" value="GIE16931.1"/>
    <property type="molecule type" value="Genomic_DNA"/>
</dbReference>
<gene>
    <name evidence="1" type="ORF">Ahu01nite_000330</name>
</gene>